<dbReference type="CDD" id="cd01171">
    <property type="entry name" value="YXKO-related"/>
    <property type="match status" value="1"/>
</dbReference>
<dbReference type="GO" id="GO:0046496">
    <property type="term" value="P:nicotinamide nucleotide metabolic process"/>
    <property type="evidence" value="ECO:0007669"/>
    <property type="project" value="UniProtKB-UniRule"/>
</dbReference>
<dbReference type="AlphaFoldDB" id="A0A1X0QGZ6"/>
<dbReference type="Gene3D" id="3.40.1190.20">
    <property type="match status" value="1"/>
</dbReference>
<dbReference type="EMBL" id="LTAI01000325">
    <property type="protein sequence ID" value="ORD99032.1"/>
    <property type="molecule type" value="Genomic_DNA"/>
</dbReference>
<evidence type="ECO:0000256" key="2">
    <source>
        <dbReference type="ARBA" id="ARBA00022840"/>
    </source>
</evidence>
<evidence type="ECO:0000256" key="6">
    <source>
        <dbReference type="ARBA" id="ARBA00047472"/>
    </source>
</evidence>
<comment type="cofactor">
    <cofactor evidence="7">
        <name>Mg(2+)</name>
        <dbReference type="ChEBI" id="CHEBI:18420"/>
    </cofactor>
</comment>
<keyword evidence="5 7" id="KW-0456">Lyase</keyword>
<dbReference type="GO" id="GO:0005737">
    <property type="term" value="C:cytoplasm"/>
    <property type="evidence" value="ECO:0007669"/>
    <property type="project" value="UniProtKB-SubCell"/>
</dbReference>
<comment type="function">
    <text evidence="7">Catalyzes the dehydration of the S-form of NAD(P)HX at the expense of ATP, which is converted to ADP. Together with NAD(P)HX epimerase, which catalyzes the epimerization of the S- and R-forms, the enzyme allows the repair of both epimers of NAD(P)HX, a damaged form of NAD(P)H that is a result of enzymatic or heat-dependent hydration.</text>
</comment>
<accession>A0A1X0QGZ6</accession>
<evidence type="ECO:0000313" key="10">
    <source>
        <dbReference type="Proteomes" id="UP000192501"/>
    </source>
</evidence>
<dbReference type="Pfam" id="PF01256">
    <property type="entry name" value="Carb_kinase"/>
    <property type="match status" value="1"/>
</dbReference>
<evidence type="ECO:0000256" key="4">
    <source>
        <dbReference type="ARBA" id="ARBA00023027"/>
    </source>
</evidence>
<feature type="binding site" evidence="7">
    <location>
        <begin position="190"/>
        <end position="199"/>
    </location>
    <ligand>
        <name>ATP</name>
        <dbReference type="ChEBI" id="CHEBI:30616"/>
    </ligand>
</feature>
<reference evidence="9 10" key="1">
    <citation type="journal article" date="2017" name="Environ. Microbiol.">
        <title>Decay of the glycolytic pathway and adaptation to intranuclear parasitism within Enterocytozoonidae microsporidia.</title>
        <authorList>
            <person name="Wiredu Boakye D."/>
            <person name="Jaroenlak P."/>
            <person name="Prachumwat A."/>
            <person name="Williams T.A."/>
            <person name="Bateman K.S."/>
            <person name="Itsathitphaisarn O."/>
            <person name="Sritunyalucksana K."/>
            <person name="Paszkiewicz K.H."/>
            <person name="Moore K.A."/>
            <person name="Stentiford G.D."/>
            <person name="Williams B.A."/>
        </authorList>
    </citation>
    <scope>NUCLEOTIDE SEQUENCE [LARGE SCALE GENOMIC DNA]</scope>
    <source>
        <strain evidence="10">canceri</strain>
    </source>
</reference>
<comment type="catalytic activity">
    <reaction evidence="6 7">
        <text>(6S)-NADPHX + ATP = ADP + phosphate + NADPH + H(+)</text>
        <dbReference type="Rhea" id="RHEA:32231"/>
        <dbReference type="ChEBI" id="CHEBI:15378"/>
        <dbReference type="ChEBI" id="CHEBI:30616"/>
        <dbReference type="ChEBI" id="CHEBI:43474"/>
        <dbReference type="ChEBI" id="CHEBI:57783"/>
        <dbReference type="ChEBI" id="CHEBI:64076"/>
        <dbReference type="ChEBI" id="CHEBI:456216"/>
        <dbReference type="EC" id="4.2.1.93"/>
    </reaction>
</comment>
<evidence type="ECO:0000259" key="8">
    <source>
        <dbReference type="PROSITE" id="PS51383"/>
    </source>
</evidence>
<feature type="binding site" evidence="7">
    <location>
        <begin position="151"/>
        <end position="157"/>
    </location>
    <ligand>
        <name>(6S)-NADPHX</name>
        <dbReference type="ChEBI" id="CHEBI:64076"/>
    </ligand>
</feature>
<comment type="caution">
    <text evidence="9">The sequence shown here is derived from an EMBL/GenBank/DDBJ whole genome shotgun (WGS) entry which is preliminary data.</text>
</comment>
<comment type="catalytic activity">
    <reaction evidence="7">
        <text>(6S)-NADHX + ATP = ADP + phosphate + NADH + H(+)</text>
        <dbReference type="Rhea" id="RHEA:19017"/>
        <dbReference type="ChEBI" id="CHEBI:15378"/>
        <dbReference type="ChEBI" id="CHEBI:30616"/>
        <dbReference type="ChEBI" id="CHEBI:43474"/>
        <dbReference type="ChEBI" id="CHEBI:57945"/>
        <dbReference type="ChEBI" id="CHEBI:64074"/>
        <dbReference type="ChEBI" id="CHEBI:456216"/>
        <dbReference type="EC" id="4.2.1.93"/>
    </reaction>
</comment>
<feature type="binding site" evidence="7">
    <location>
        <position position="99"/>
    </location>
    <ligand>
        <name>(6S)-NADPHX</name>
        <dbReference type="ChEBI" id="CHEBI:64076"/>
    </ligand>
</feature>
<feature type="binding site" evidence="7">
    <location>
        <position position="200"/>
    </location>
    <ligand>
        <name>(6S)-NADPHX</name>
        <dbReference type="ChEBI" id="CHEBI:64076"/>
    </ligand>
</feature>
<feature type="domain" description="YjeF C-terminal" evidence="8">
    <location>
        <begin position="5"/>
        <end position="262"/>
    </location>
</feature>
<protein>
    <recommendedName>
        <fullName evidence="7">ATP-dependent (S)-NAD(P)H-hydrate dehydratase</fullName>
        <ecNumber evidence="7">4.2.1.93</ecNumber>
    </recommendedName>
    <alternativeName>
        <fullName evidence="7">ATP-dependent NAD(P)HX dehydratase</fullName>
    </alternativeName>
</protein>
<dbReference type="InterPro" id="IPR000631">
    <property type="entry name" value="CARKD"/>
</dbReference>
<evidence type="ECO:0000256" key="7">
    <source>
        <dbReference type="HAMAP-Rule" id="MF_03157"/>
    </source>
</evidence>
<sequence length="265" mass="29848">MLNKQVNSNTNCKIYLKKEHSKGENGSILIIGGSAFFTGAPYFTAKAALKTGSEIIFIYCDDLECRLALKSLLPEAAVGKIEFNVRILNKITACVIGPGMGRISDSTLNLISKIIEFLNDKEIPFIFDADIIHYYKKGMFNHLKFLILTPNSHEAINLNVNEKHICIYKGVIDILKYPINQEIKLVYDYTCNKRIGGQGDMLSGMLATFVSNCTKSTDEYVKVSVIGCKLMRYVSHLTFEQKGYTMITTDILKHLNKSTIKFFNK</sequence>
<dbReference type="PANTHER" id="PTHR12592:SF0">
    <property type="entry name" value="ATP-DEPENDENT (S)-NAD(P)H-HYDRATE DEHYDRATASE"/>
    <property type="match status" value="1"/>
</dbReference>
<comment type="subcellular location">
    <subcellularLocation>
        <location evidence="7">Cytoplasm</location>
    </subcellularLocation>
</comment>
<dbReference type="GO" id="GO:0005524">
    <property type="term" value="F:ATP binding"/>
    <property type="evidence" value="ECO:0007669"/>
    <property type="project" value="UniProtKB-KW"/>
</dbReference>
<keyword evidence="7" id="KW-0597">Phosphoprotein</keyword>
<dbReference type="GO" id="GO:0110051">
    <property type="term" value="P:metabolite repair"/>
    <property type="evidence" value="ECO:0007669"/>
    <property type="project" value="TreeGrafter"/>
</dbReference>
<dbReference type="SUPFAM" id="SSF53613">
    <property type="entry name" value="Ribokinase-like"/>
    <property type="match status" value="1"/>
</dbReference>
<name>A0A1X0QGZ6_9MICR</name>
<dbReference type="VEuPathDB" id="MicrosporidiaDB:HERIO_1423"/>
<dbReference type="VEuPathDB" id="MicrosporidiaDB:A0H76_1522"/>
<feature type="binding site" evidence="7">
    <location>
        <begin position="169"/>
        <end position="173"/>
    </location>
    <ligand>
        <name>ATP</name>
        <dbReference type="ChEBI" id="CHEBI:30616"/>
    </ligand>
</feature>
<dbReference type="InterPro" id="IPR029056">
    <property type="entry name" value="Ribokinase-like"/>
</dbReference>
<evidence type="ECO:0000256" key="5">
    <source>
        <dbReference type="ARBA" id="ARBA00023239"/>
    </source>
</evidence>
<evidence type="ECO:0000256" key="1">
    <source>
        <dbReference type="ARBA" id="ARBA00022741"/>
    </source>
</evidence>
<dbReference type="Proteomes" id="UP000192501">
    <property type="component" value="Unassembled WGS sequence"/>
</dbReference>
<dbReference type="HAMAP" id="MF_01965">
    <property type="entry name" value="NADHX_dehydratase"/>
    <property type="match status" value="1"/>
</dbReference>
<keyword evidence="3" id="KW-0521">NADP</keyword>
<keyword evidence="2 7" id="KW-0067">ATP-binding</keyword>
<dbReference type="GO" id="GO:0047453">
    <property type="term" value="F:ATP-dependent NAD(P)H-hydrate dehydratase activity"/>
    <property type="evidence" value="ECO:0007669"/>
    <property type="project" value="UniProtKB-UniRule"/>
</dbReference>
<proteinExistence type="inferred from homology"/>
<dbReference type="PANTHER" id="PTHR12592">
    <property type="entry name" value="ATP-DEPENDENT (S)-NAD(P)H-HYDRATE DEHYDRATASE FAMILY MEMBER"/>
    <property type="match status" value="1"/>
</dbReference>
<keyword evidence="7" id="KW-0963">Cytoplasm</keyword>
<gene>
    <name evidence="9" type="primary">NNRD</name>
    <name evidence="9" type="ORF">A0H76_1522</name>
</gene>
<keyword evidence="4 7" id="KW-0520">NAD</keyword>
<comment type="similarity">
    <text evidence="7">Belongs to the NnrD/CARKD family.</text>
</comment>
<evidence type="ECO:0000256" key="3">
    <source>
        <dbReference type="ARBA" id="ARBA00022857"/>
    </source>
</evidence>
<keyword evidence="1 7" id="KW-0547">Nucleotide-binding</keyword>
<dbReference type="EC" id="4.2.1.93" evidence="7"/>
<dbReference type="PROSITE" id="PS51383">
    <property type="entry name" value="YJEF_C_3"/>
    <property type="match status" value="1"/>
</dbReference>
<evidence type="ECO:0000313" key="9">
    <source>
        <dbReference type="EMBL" id="ORD99032.1"/>
    </source>
</evidence>
<organism evidence="9 10">
    <name type="scientific">Hepatospora eriocheir</name>
    <dbReference type="NCBI Taxonomy" id="1081669"/>
    <lineage>
        <taxon>Eukaryota</taxon>
        <taxon>Fungi</taxon>
        <taxon>Fungi incertae sedis</taxon>
        <taxon>Microsporidia</taxon>
        <taxon>Hepatosporidae</taxon>
        <taxon>Hepatospora</taxon>
    </lineage>
</organism>